<dbReference type="OrthoDB" id="191139at2759"/>
<dbReference type="GeneID" id="25282252"/>
<evidence type="ECO:0008006" key="6">
    <source>
        <dbReference type="Google" id="ProtNLM"/>
    </source>
</evidence>
<evidence type="ECO:0000256" key="2">
    <source>
        <dbReference type="ARBA" id="ARBA00022857"/>
    </source>
</evidence>
<dbReference type="Proteomes" id="UP000027920">
    <property type="component" value="Unassembled WGS sequence"/>
</dbReference>
<keyword evidence="5" id="KW-1185">Reference proteome</keyword>
<comment type="caution">
    <text evidence="4">The sequence shown here is derived from an EMBL/GenBank/DDBJ whole genome shotgun (WGS) entry which is preliminary data.</text>
</comment>
<reference evidence="4 5" key="1">
    <citation type="submission" date="2013-03" db="EMBL/GenBank/DDBJ databases">
        <title>The Genome Sequence of Exophiala aquamarina CBS 119918.</title>
        <authorList>
            <consortium name="The Broad Institute Genomics Platform"/>
            <person name="Cuomo C."/>
            <person name="de Hoog S."/>
            <person name="Gorbushina A."/>
            <person name="Walker B."/>
            <person name="Young S.K."/>
            <person name="Zeng Q."/>
            <person name="Gargeya S."/>
            <person name="Fitzgerald M."/>
            <person name="Haas B."/>
            <person name="Abouelleil A."/>
            <person name="Allen A.W."/>
            <person name="Alvarado L."/>
            <person name="Arachchi H.M."/>
            <person name="Berlin A.M."/>
            <person name="Chapman S.B."/>
            <person name="Gainer-Dewar J."/>
            <person name="Goldberg J."/>
            <person name="Griggs A."/>
            <person name="Gujja S."/>
            <person name="Hansen M."/>
            <person name="Howarth C."/>
            <person name="Imamovic A."/>
            <person name="Ireland A."/>
            <person name="Larimer J."/>
            <person name="McCowan C."/>
            <person name="Murphy C."/>
            <person name="Pearson M."/>
            <person name="Poon T.W."/>
            <person name="Priest M."/>
            <person name="Roberts A."/>
            <person name="Saif S."/>
            <person name="Shea T."/>
            <person name="Sisk P."/>
            <person name="Sykes S."/>
            <person name="Wortman J."/>
            <person name="Nusbaum C."/>
            <person name="Birren B."/>
        </authorList>
    </citation>
    <scope>NUCLEOTIDE SEQUENCE [LARGE SCALE GENOMIC DNA]</scope>
    <source>
        <strain evidence="4 5">CBS 119918</strain>
    </source>
</reference>
<organism evidence="4 5">
    <name type="scientific">Exophiala aquamarina CBS 119918</name>
    <dbReference type="NCBI Taxonomy" id="1182545"/>
    <lineage>
        <taxon>Eukaryota</taxon>
        <taxon>Fungi</taxon>
        <taxon>Dikarya</taxon>
        <taxon>Ascomycota</taxon>
        <taxon>Pezizomycotina</taxon>
        <taxon>Eurotiomycetes</taxon>
        <taxon>Chaetothyriomycetidae</taxon>
        <taxon>Chaetothyriales</taxon>
        <taxon>Herpotrichiellaceae</taxon>
        <taxon>Exophiala</taxon>
    </lineage>
</organism>
<keyword evidence="3" id="KW-0560">Oxidoreductase</keyword>
<comment type="similarity">
    <text evidence="1">Belongs to the short-chain dehydrogenases/reductases (SDR) family.</text>
</comment>
<evidence type="ECO:0000313" key="4">
    <source>
        <dbReference type="EMBL" id="KEF57148.1"/>
    </source>
</evidence>
<sequence>MEEHVSSLAGKVFIVTAGHSGIGLEIVKILYSNGGTIYIAGRSQSRITTAIETIKAIPTATPGTLKSLQLDLNSLTTVPTCVSAFLTQKSRLDVRWNNAGLSRAPYVAAMQGFEGHMGVNCVAPSPPN</sequence>
<dbReference type="EMBL" id="AMGV01000005">
    <property type="protein sequence ID" value="KEF57148.1"/>
    <property type="molecule type" value="Genomic_DNA"/>
</dbReference>
<dbReference type="AlphaFoldDB" id="A0A072PCY1"/>
<dbReference type="InterPro" id="IPR036291">
    <property type="entry name" value="NAD(P)-bd_dom_sf"/>
</dbReference>
<dbReference type="RefSeq" id="XP_013259738.1">
    <property type="nucleotide sequence ID" value="XM_013404284.1"/>
</dbReference>
<dbReference type="HOGENOM" id="CLU_1959584_0_0_1"/>
<protein>
    <recommendedName>
        <fullName evidence="6">Oxidoreductase</fullName>
    </recommendedName>
</protein>
<name>A0A072PCY1_9EURO</name>
<dbReference type="InterPro" id="IPR002347">
    <property type="entry name" value="SDR_fam"/>
</dbReference>
<evidence type="ECO:0000313" key="5">
    <source>
        <dbReference type="Proteomes" id="UP000027920"/>
    </source>
</evidence>
<dbReference type="PRINTS" id="PR00081">
    <property type="entry name" value="GDHRDH"/>
</dbReference>
<accession>A0A072PCY1</accession>
<dbReference type="SUPFAM" id="SSF51735">
    <property type="entry name" value="NAD(P)-binding Rossmann-fold domains"/>
    <property type="match status" value="1"/>
</dbReference>
<keyword evidence="2" id="KW-0521">NADP</keyword>
<proteinExistence type="inferred from homology"/>
<evidence type="ECO:0000256" key="1">
    <source>
        <dbReference type="ARBA" id="ARBA00006484"/>
    </source>
</evidence>
<dbReference type="STRING" id="1182545.A0A072PCY1"/>
<dbReference type="VEuPathDB" id="FungiDB:A1O9_07338"/>
<gene>
    <name evidence="4" type="ORF">A1O9_07338</name>
</gene>
<dbReference type="Gene3D" id="3.40.50.720">
    <property type="entry name" value="NAD(P)-binding Rossmann-like Domain"/>
    <property type="match status" value="1"/>
</dbReference>
<dbReference type="GO" id="GO:0016491">
    <property type="term" value="F:oxidoreductase activity"/>
    <property type="evidence" value="ECO:0007669"/>
    <property type="project" value="UniProtKB-KW"/>
</dbReference>
<evidence type="ECO:0000256" key="3">
    <source>
        <dbReference type="ARBA" id="ARBA00023002"/>
    </source>
</evidence>
<dbReference type="Pfam" id="PF00106">
    <property type="entry name" value="adh_short"/>
    <property type="match status" value="1"/>
</dbReference>
<dbReference type="PANTHER" id="PTHR24320:SF236">
    <property type="entry name" value="SHORT-CHAIN DEHYDROGENASE-RELATED"/>
    <property type="match status" value="1"/>
</dbReference>
<dbReference type="PANTHER" id="PTHR24320">
    <property type="entry name" value="RETINOL DEHYDROGENASE"/>
    <property type="match status" value="1"/>
</dbReference>